<dbReference type="EMBL" id="QFQZ01000045">
    <property type="protein sequence ID" value="PZR33227.1"/>
    <property type="molecule type" value="Genomic_DNA"/>
</dbReference>
<dbReference type="AlphaFoldDB" id="A0A2W5V3A3"/>
<gene>
    <name evidence="1" type="ORF">DI526_14115</name>
</gene>
<dbReference type="RefSeq" id="WP_304279158.1">
    <property type="nucleotide sequence ID" value="NZ_QFQZ01000045.1"/>
</dbReference>
<dbReference type="Proteomes" id="UP000249393">
    <property type="component" value="Unassembled WGS sequence"/>
</dbReference>
<protein>
    <submittedName>
        <fullName evidence="1">Uncharacterized protein</fullName>
    </submittedName>
</protein>
<accession>A0A2W5V3A3</accession>
<name>A0A2W5V3A3_9CAUL</name>
<evidence type="ECO:0000313" key="2">
    <source>
        <dbReference type="Proteomes" id="UP000249393"/>
    </source>
</evidence>
<reference evidence="1 2" key="1">
    <citation type="submission" date="2017-08" db="EMBL/GenBank/DDBJ databases">
        <title>Infants hospitalized years apart are colonized by the same room-sourced microbial strains.</title>
        <authorList>
            <person name="Brooks B."/>
            <person name="Olm M.R."/>
            <person name="Firek B.A."/>
            <person name="Baker R."/>
            <person name="Thomas B.C."/>
            <person name="Morowitz M.J."/>
            <person name="Banfield J.F."/>
        </authorList>
    </citation>
    <scope>NUCLEOTIDE SEQUENCE [LARGE SCALE GENOMIC DNA]</scope>
    <source>
        <strain evidence="1">S2_003_000_R2_4</strain>
    </source>
</reference>
<organism evidence="1 2">
    <name type="scientific">Caulobacter segnis</name>
    <dbReference type="NCBI Taxonomy" id="88688"/>
    <lineage>
        <taxon>Bacteria</taxon>
        <taxon>Pseudomonadati</taxon>
        <taxon>Pseudomonadota</taxon>
        <taxon>Alphaproteobacteria</taxon>
        <taxon>Caulobacterales</taxon>
        <taxon>Caulobacteraceae</taxon>
        <taxon>Caulobacter</taxon>
    </lineage>
</organism>
<comment type="caution">
    <text evidence="1">The sequence shown here is derived from an EMBL/GenBank/DDBJ whole genome shotgun (WGS) entry which is preliminary data.</text>
</comment>
<sequence>MSRPSNDDAPPFLSDDAAFLVAEILEEYAPSTPDDYARLAAEAERRPETFEGGPDIAQAVTAELRRRGRALADAGG</sequence>
<proteinExistence type="predicted"/>
<evidence type="ECO:0000313" key="1">
    <source>
        <dbReference type="EMBL" id="PZR33227.1"/>
    </source>
</evidence>